<evidence type="ECO:0000256" key="3">
    <source>
        <dbReference type="ARBA" id="ARBA00023125"/>
    </source>
</evidence>
<dbReference type="GO" id="GO:0003700">
    <property type="term" value="F:DNA-binding transcription factor activity"/>
    <property type="evidence" value="ECO:0007669"/>
    <property type="project" value="InterPro"/>
</dbReference>
<protein>
    <submittedName>
        <fullName evidence="6">DNA-binding transcriptional LysR family regulator</fullName>
    </submittedName>
</protein>
<evidence type="ECO:0000256" key="1">
    <source>
        <dbReference type="ARBA" id="ARBA00009437"/>
    </source>
</evidence>
<keyword evidence="3 6" id="KW-0238">DNA-binding</keyword>
<keyword evidence="2" id="KW-0805">Transcription regulation</keyword>
<dbReference type="EMBL" id="JACIEZ010000002">
    <property type="protein sequence ID" value="MBB4063766.1"/>
    <property type="molecule type" value="Genomic_DNA"/>
</dbReference>
<reference evidence="6 7" key="1">
    <citation type="submission" date="2020-08" db="EMBL/GenBank/DDBJ databases">
        <title>Genomic Encyclopedia of Type Strains, Phase IV (KMG-IV): sequencing the most valuable type-strain genomes for metagenomic binning, comparative biology and taxonomic classification.</title>
        <authorList>
            <person name="Goeker M."/>
        </authorList>
    </citation>
    <scope>NUCLEOTIDE SEQUENCE [LARGE SCALE GENOMIC DNA]</scope>
    <source>
        <strain evidence="6 7">DSM 29853</strain>
    </source>
</reference>
<keyword evidence="4" id="KW-0804">Transcription</keyword>
<dbReference type="SUPFAM" id="SSF53850">
    <property type="entry name" value="Periplasmic binding protein-like II"/>
    <property type="match status" value="1"/>
</dbReference>
<proteinExistence type="inferred from homology"/>
<evidence type="ECO:0000313" key="7">
    <source>
        <dbReference type="Proteomes" id="UP000528286"/>
    </source>
</evidence>
<accession>A0A7W6J2U9</accession>
<sequence length="389" mass="41564">MDTAALVVTDQLLARPAIRDVARLLGCPPSSIAAALKRTEKALAVRLFQPGAQGLMRTLDGERLQPLFAALAGETRRLFRRQETEAVPMLGLEALHRILTVARKGSIRAAARELGMGQPQLTRQIAHVEAKTGYALFARSAEGAVPTPEGLLAIDAARRIEDLWREMSASSGEKFRRMAATVRLGAVFPLGAESSIAGLLASLSARWRLRHPRQPLFITSMIAEELLNGVRRGIFDLVLLDLAGLPDDLDGRLLSTSPLVLVASQETAERAGGTLDSLLLTSPLAVPSARSGLRQIVDRMLESEVFAAWRGRIDPVEVDSIPVILRLVEDHGFVSFLPAASLPAGGGRLAALGLPVETAMPLYAAWPKGRGDHGLVAQVLALAGGPAVR</sequence>
<gene>
    <name evidence="6" type="ORF">GGR23_000943</name>
</gene>
<dbReference type="Gene3D" id="1.10.10.10">
    <property type="entry name" value="Winged helix-like DNA-binding domain superfamily/Winged helix DNA-binding domain"/>
    <property type="match status" value="1"/>
</dbReference>
<name>A0A7W6J2U9_9HYPH</name>
<dbReference type="GO" id="GO:0000976">
    <property type="term" value="F:transcription cis-regulatory region binding"/>
    <property type="evidence" value="ECO:0007669"/>
    <property type="project" value="TreeGrafter"/>
</dbReference>
<dbReference type="RefSeq" id="WP_183364974.1">
    <property type="nucleotide sequence ID" value="NZ_JACIEZ010000002.1"/>
</dbReference>
<comment type="caution">
    <text evidence="6">The sequence shown here is derived from an EMBL/GenBank/DDBJ whole genome shotgun (WGS) entry which is preliminary data.</text>
</comment>
<evidence type="ECO:0000259" key="5">
    <source>
        <dbReference type="PROSITE" id="PS50931"/>
    </source>
</evidence>
<feature type="domain" description="HTH lysR-type" evidence="5">
    <location>
        <begin position="1"/>
        <end position="58"/>
    </location>
</feature>
<dbReference type="Proteomes" id="UP000528286">
    <property type="component" value="Unassembled WGS sequence"/>
</dbReference>
<dbReference type="Gene3D" id="3.40.190.10">
    <property type="entry name" value="Periplasmic binding protein-like II"/>
    <property type="match status" value="2"/>
</dbReference>
<dbReference type="Pfam" id="PF00126">
    <property type="entry name" value="HTH_1"/>
    <property type="match status" value="1"/>
</dbReference>
<dbReference type="PROSITE" id="PS50931">
    <property type="entry name" value="HTH_LYSR"/>
    <property type="match status" value="2"/>
</dbReference>
<dbReference type="Pfam" id="PF03466">
    <property type="entry name" value="LysR_substrate"/>
    <property type="match status" value="1"/>
</dbReference>
<evidence type="ECO:0000256" key="2">
    <source>
        <dbReference type="ARBA" id="ARBA00023015"/>
    </source>
</evidence>
<feature type="domain" description="HTH lysR-type" evidence="5">
    <location>
        <begin position="90"/>
        <end position="147"/>
    </location>
</feature>
<comment type="similarity">
    <text evidence="1">Belongs to the LysR transcriptional regulatory family.</text>
</comment>
<dbReference type="CDD" id="cd05466">
    <property type="entry name" value="PBP2_LTTR_substrate"/>
    <property type="match status" value="1"/>
</dbReference>
<organism evidence="6 7">
    <name type="scientific">Gellertiella hungarica</name>
    <dbReference type="NCBI Taxonomy" id="1572859"/>
    <lineage>
        <taxon>Bacteria</taxon>
        <taxon>Pseudomonadati</taxon>
        <taxon>Pseudomonadota</taxon>
        <taxon>Alphaproteobacteria</taxon>
        <taxon>Hyphomicrobiales</taxon>
        <taxon>Rhizobiaceae</taxon>
        <taxon>Gellertiella</taxon>
    </lineage>
</organism>
<dbReference type="InterPro" id="IPR005119">
    <property type="entry name" value="LysR_subst-bd"/>
</dbReference>
<dbReference type="PANTHER" id="PTHR30126">
    <property type="entry name" value="HTH-TYPE TRANSCRIPTIONAL REGULATOR"/>
    <property type="match status" value="1"/>
</dbReference>
<evidence type="ECO:0000313" key="6">
    <source>
        <dbReference type="EMBL" id="MBB4063766.1"/>
    </source>
</evidence>
<evidence type="ECO:0000256" key="4">
    <source>
        <dbReference type="ARBA" id="ARBA00023163"/>
    </source>
</evidence>
<dbReference type="InterPro" id="IPR036388">
    <property type="entry name" value="WH-like_DNA-bd_sf"/>
</dbReference>
<dbReference type="AlphaFoldDB" id="A0A7W6J2U9"/>
<dbReference type="SUPFAM" id="SSF46785">
    <property type="entry name" value="Winged helix' DNA-binding domain"/>
    <property type="match status" value="1"/>
</dbReference>
<keyword evidence="7" id="KW-1185">Reference proteome</keyword>
<dbReference type="InterPro" id="IPR036390">
    <property type="entry name" value="WH_DNA-bd_sf"/>
</dbReference>
<dbReference type="InterPro" id="IPR000847">
    <property type="entry name" value="LysR_HTH_N"/>
</dbReference>
<dbReference type="PANTHER" id="PTHR30126:SF39">
    <property type="entry name" value="HTH-TYPE TRANSCRIPTIONAL REGULATOR CYSL"/>
    <property type="match status" value="1"/>
</dbReference>